<keyword evidence="2" id="KW-0012">Acyltransferase</keyword>
<evidence type="ECO:0000313" key="5">
    <source>
        <dbReference type="Proteomes" id="UP000824166"/>
    </source>
</evidence>
<evidence type="ECO:0000259" key="3">
    <source>
        <dbReference type="PROSITE" id="PS51186"/>
    </source>
</evidence>
<dbReference type="Proteomes" id="UP000824166">
    <property type="component" value="Unassembled WGS sequence"/>
</dbReference>
<evidence type="ECO:0000256" key="1">
    <source>
        <dbReference type="ARBA" id="ARBA00022679"/>
    </source>
</evidence>
<comment type="caution">
    <text evidence="4">The sequence shown here is derived from an EMBL/GenBank/DDBJ whole genome shotgun (WGS) entry which is preliminary data.</text>
</comment>
<dbReference type="PANTHER" id="PTHR43072:SF23">
    <property type="entry name" value="UPF0039 PROTEIN C11D3.02C"/>
    <property type="match status" value="1"/>
</dbReference>
<gene>
    <name evidence="4" type="ORF">KSW38_20365</name>
</gene>
<accession>A0ABS6IAA2</accession>
<dbReference type="InterPro" id="IPR000182">
    <property type="entry name" value="GNAT_dom"/>
</dbReference>
<evidence type="ECO:0000313" key="4">
    <source>
        <dbReference type="EMBL" id="MBU8868650.1"/>
    </source>
</evidence>
<keyword evidence="1" id="KW-0808">Transferase</keyword>
<dbReference type="EMBL" id="JAHOPC010000016">
    <property type="protein sequence ID" value="MBU8868650.1"/>
    <property type="molecule type" value="Genomic_DNA"/>
</dbReference>
<reference evidence="4 5" key="1">
    <citation type="submission" date="2021-06" db="EMBL/GenBank/DDBJ databases">
        <authorList>
            <person name="Jeong J.W."/>
        </authorList>
    </citation>
    <scope>NUCLEOTIDE SEQUENCE [LARGE SCALE GENOMIC DNA]</scope>
    <source>
        <strain evidence="4 5">MMS21-TAE1-1</strain>
    </source>
</reference>
<dbReference type="Pfam" id="PF00583">
    <property type="entry name" value="Acetyltransf_1"/>
    <property type="match status" value="1"/>
</dbReference>
<protein>
    <submittedName>
        <fullName evidence="4">GNAT family N-acetyltransferase</fullName>
    </submittedName>
</protein>
<name>A0ABS6IAA2_9MICC</name>
<feature type="domain" description="N-acetyltransferase" evidence="3">
    <location>
        <begin position="1"/>
        <end position="157"/>
    </location>
</feature>
<evidence type="ECO:0000256" key="2">
    <source>
        <dbReference type="ARBA" id="ARBA00023315"/>
    </source>
</evidence>
<sequence>MTRPDWPVVREIFAEGIESGNATFEPAAPEWEQFDASKLQDHRLVAEADGRILGWAAVSAISSRAAYAGVVEHSIYVAGEARGLGVGKTLLRALIKSTEEAGIWTIQASVFPENEASLRLHVVEGFTIVGRRNRIARMPLGPLAGQWRDTIMIERRSATV</sequence>
<dbReference type="RefSeq" id="WP_216926806.1">
    <property type="nucleotide sequence ID" value="NZ_JAHOPC010000016.1"/>
</dbReference>
<dbReference type="PROSITE" id="PS51186">
    <property type="entry name" value="GNAT"/>
    <property type="match status" value="1"/>
</dbReference>
<proteinExistence type="predicted"/>
<organism evidence="4 5">
    <name type="scientific">Paenarthrobacter aromaticivorans</name>
    <dbReference type="NCBI Taxonomy" id="2849150"/>
    <lineage>
        <taxon>Bacteria</taxon>
        <taxon>Bacillati</taxon>
        <taxon>Actinomycetota</taxon>
        <taxon>Actinomycetes</taxon>
        <taxon>Micrococcales</taxon>
        <taxon>Micrococcaceae</taxon>
        <taxon>Paenarthrobacter</taxon>
    </lineage>
</organism>
<keyword evidence="5" id="KW-1185">Reference proteome</keyword>
<dbReference type="PANTHER" id="PTHR43072">
    <property type="entry name" value="N-ACETYLTRANSFERASE"/>
    <property type="match status" value="1"/>
</dbReference>
<dbReference type="CDD" id="cd04301">
    <property type="entry name" value="NAT_SF"/>
    <property type="match status" value="1"/>
</dbReference>